<reference evidence="2 3" key="1">
    <citation type="journal article" date="2005" name="Science">
        <title>Genome sequence of Theileria parva, a bovine pathogen that transforms lymphocytes.</title>
        <authorList>
            <person name="Gardner M.J."/>
            <person name="Bishop R."/>
            <person name="Shah T."/>
            <person name="de Villiers E.P."/>
            <person name="Carlton J.M."/>
            <person name="Hall N."/>
            <person name="Ren Q."/>
            <person name="Paulsen I.T."/>
            <person name="Pain A."/>
            <person name="Berriman M."/>
            <person name="Wilson R.J.M."/>
            <person name="Sato S."/>
            <person name="Ralph S.A."/>
            <person name="Mann D.J."/>
            <person name="Xiong Z."/>
            <person name="Shallom S.J."/>
            <person name="Weidman J."/>
            <person name="Jiang L."/>
            <person name="Lynn J."/>
            <person name="Weaver B."/>
            <person name="Shoaibi A."/>
            <person name="Domingo A.R."/>
            <person name="Wasawo D."/>
            <person name="Crabtree J."/>
            <person name="Wortman J.R."/>
            <person name="Haas B."/>
            <person name="Angiuoli S.V."/>
            <person name="Creasy T.H."/>
            <person name="Lu C."/>
            <person name="Suh B."/>
            <person name="Silva J.C."/>
            <person name="Utterback T.R."/>
            <person name="Feldblyum T.V."/>
            <person name="Pertea M."/>
            <person name="Allen J."/>
            <person name="Nierman W.C."/>
            <person name="Taracha E.L.N."/>
            <person name="Salzberg S.L."/>
            <person name="White O.R."/>
            <person name="Fitzhugh H.A."/>
            <person name="Morzaria S."/>
            <person name="Venter J.C."/>
            <person name="Fraser C.M."/>
            <person name="Nene V."/>
        </authorList>
    </citation>
    <scope>NUCLEOTIDE SEQUENCE [LARGE SCALE GENOMIC DNA]</scope>
    <source>
        <strain evidence="2 3">Muguga</strain>
    </source>
</reference>
<dbReference type="KEGG" id="tpv:TP04_0339"/>
<comment type="caution">
    <text evidence="2">The sequence shown here is derived from an EMBL/GenBank/DDBJ whole genome shotgun (WGS) entry which is preliminary data.</text>
</comment>
<dbReference type="Proteomes" id="UP000001949">
    <property type="component" value="Unassembled WGS sequence"/>
</dbReference>
<name>Q4N2L0_THEPA</name>
<dbReference type="eggNOG" id="ENOG502TN22">
    <property type="taxonomic scope" value="Eukaryota"/>
</dbReference>
<accession>Q4N2L0</accession>
<dbReference type="EMBL" id="AAGK01000004">
    <property type="protein sequence ID" value="EAN31691.1"/>
    <property type="molecule type" value="Genomic_DNA"/>
</dbReference>
<keyword evidence="3" id="KW-1185">Reference proteome</keyword>
<sequence>MPDLNTRNPTLQVISMAKKEKMNIIMEMARQSNVIKSKNVKSQHNYVGQRFNRDKYNSLMKKSIYDLRLKRAQKQLKNKDTFQKLNLRQQSEEIDALIDIIKRTGSSEEKSPRKPMVHVPLPREFYELKPIIPSKSDSRACKETERTSNKLVTRNPEYNRYNYKEPAQDTITKAPSAHEFPHKITREPVQGYSMESLSYDTYSYPVLERKTEKQISRTKLKDRTRSDEWLTLSTHVVKPKDDKAVVTREIHSNVDKSTSDDSKLKAKVDETTSTSLRTSVPAYAPETLRKSSSTVSLPKLDASTSTNDLEEYINYKSSLTRTSITKSDKCTLTVDERRVDRGTDPEIVDEDLEILRLSPEGELYVPKIPDKLKESDVKKVKYSEPEMEETGKRPELSRSMPLREMSTICSDSDRGNIESYQSFDMVLGDNELSELNELTELQIIENSWTIVNPIFDPIGDSERVSLIKLSPKKRTSPRSDKLLDKVDGPYEKICVVNGKSNRTQPRELDSSDLKSERTRNIKYLDSTVEPELTRNHKFEEKRQIYDGSGYSLESMASDPQRTFEEKSDSFRMVSKEDELYNSNQEKPLKASNEVKTQNAKSEMVERKKRKSKSHKKSRKILPEVKLSEYKGFYVVHTTNDWSFS</sequence>
<dbReference type="GeneID" id="3500854"/>
<feature type="compositionally biased region" description="Basic and acidic residues" evidence="1">
    <location>
        <begin position="561"/>
        <end position="578"/>
    </location>
</feature>
<dbReference type="InParanoid" id="Q4N2L0"/>
<dbReference type="RefSeq" id="XP_763974.1">
    <property type="nucleotide sequence ID" value="XM_758881.1"/>
</dbReference>
<proteinExistence type="predicted"/>
<feature type="region of interest" description="Disordered" evidence="1">
    <location>
        <begin position="549"/>
        <end position="620"/>
    </location>
</feature>
<protein>
    <submittedName>
        <fullName evidence="2">Uncharacterized protein</fullName>
    </submittedName>
</protein>
<dbReference type="VEuPathDB" id="PiroplasmaDB:TpMuguga_04g00339"/>
<organism evidence="2 3">
    <name type="scientific">Theileria parva</name>
    <name type="common">East coast fever infection agent</name>
    <dbReference type="NCBI Taxonomy" id="5875"/>
    <lineage>
        <taxon>Eukaryota</taxon>
        <taxon>Sar</taxon>
        <taxon>Alveolata</taxon>
        <taxon>Apicomplexa</taxon>
        <taxon>Aconoidasida</taxon>
        <taxon>Piroplasmida</taxon>
        <taxon>Theileriidae</taxon>
        <taxon>Theileria</taxon>
    </lineage>
</organism>
<evidence type="ECO:0000256" key="1">
    <source>
        <dbReference type="SAM" id="MobiDB-lite"/>
    </source>
</evidence>
<dbReference type="OMA" id="IIENSWT"/>
<evidence type="ECO:0000313" key="3">
    <source>
        <dbReference type="Proteomes" id="UP000001949"/>
    </source>
</evidence>
<dbReference type="AlphaFoldDB" id="Q4N2L0"/>
<feature type="compositionally biased region" description="Basic residues" evidence="1">
    <location>
        <begin position="606"/>
        <end position="619"/>
    </location>
</feature>
<evidence type="ECO:0000313" key="2">
    <source>
        <dbReference type="EMBL" id="EAN31691.1"/>
    </source>
</evidence>
<gene>
    <name evidence="2" type="ordered locus">TP04_0339</name>
</gene>